<evidence type="ECO:0000259" key="2">
    <source>
        <dbReference type="Pfam" id="PF00823"/>
    </source>
</evidence>
<reference evidence="3 4" key="1">
    <citation type="submission" date="2016-06" db="EMBL/GenBank/DDBJ databases">
        <authorList>
            <person name="Kjaerup R.B."/>
            <person name="Dalgaard T.S."/>
            <person name="Juul-Madsen H.R."/>
        </authorList>
    </citation>
    <scope>NUCLEOTIDE SEQUENCE [LARGE SCALE GENOMIC DNA]</scope>
    <source>
        <strain evidence="3 4">1276495.2</strain>
    </source>
</reference>
<dbReference type="PANTHER" id="PTHR46766:SF1">
    <property type="entry name" value="GLUTAMINE-RICH PROTEIN 2"/>
    <property type="match status" value="1"/>
</dbReference>
<dbReference type="InterPro" id="IPR038332">
    <property type="entry name" value="PPE_sf"/>
</dbReference>
<dbReference type="InterPro" id="IPR002989">
    <property type="entry name" value="Mycobac_pentapep"/>
</dbReference>
<dbReference type="AlphaFoldDB" id="A0A1A3KPC6"/>
<comment type="caution">
    <text evidence="3">The sequence shown here is derived from an EMBL/GenBank/DDBJ whole genome shotgun (WGS) entry which is preliminary data.</text>
</comment>
<gene>
    <name evidence="3" type="ORF">A5640_11145</name>
</gene>
<dbReference type="InterPro" id="IPR000030">
    <property type="entry name" value="PPE_dom"/>
</dbReference>
<name>A0A1A3KPC6_MYCAS</name>
<evidence type="ECO:0000256" key="1">
    <source>
        <dbReference type="ARBA" id="ARBA00010652"/>
    </source>
</evidence>
<accession>A0A1A3KPC6</accession>
<dbReference type="SUPFAM" id="SSF140459">
    <property type="entry name" value="PE/PPE dimer-like"/>
    <property type="match status" value="1"/>
</dbReference>
<sequence>MSFLTLPPEINSLNMLLGAGSAPMASVASAWDGLASELSSASSFFEGVTSGLVNDVWQGPAALEMAAAATPYTAWLSAAGVAAEQAAAQARVVVSAFETARSLVVHPALIAGNRNSLVSLVVSNLFGQNWPAIAAAEAAYEEFWAQDIVAMLGYHGGASAAAAALTPFAKVPLGAGGAGGFAKALVAGLSGLAGGLNPGGLKAGLGAISARLTGLLGGFDLAGVVRSVQSGTGGLANLRLHELGGVPTGGPSAASGWGSWGRNGFGPGLWSRLGGSGVGLQAFVASLSGSGGLNGLLNSATVTAALTSALSNPTVSTLLNSPTVSNLLSSPSVSNLLRSPAVSGLLSSPAISSLLSGTSLSAKLNGLLTVGPGTAEAAVADIFGNTGTGNIGFGNTGDNNIGFFNTGDGNVGIGNSGFDLRGFMNSGMGNSGLFNTGSYNTGIGNSGIGNTGLFNPGNFNTGIGNRGSYNTGSFNEGSFNSGDFNGGDTNTGWFNTGNLNTGIGNSGNINTGIGNSGNMNNGMFFRGDAQGSTGFTYAIHIDQIPVDFGLRVPVDMTISGGTFPITTNPYVIGRIDLNGLSGISGDSYIGPITVPAITVTGPRLNLLIGGPGYTVFGGIIGTVGPIDIPLFSIPASAGIGNTSGAPSSGFFNSGSGSSSGFF</sequence>
<dbReference type="RefSeq" id="WP_065139849.1">
    <property type="nucleotide sequence ID" value="NZ_LZLM01000060.1"/>
</dbReference>
<organism evidence="3 4">
    <name type="scientific">Mycobacterium asiaticum</name>
    <dbReference type="NCBI Taxonomy" id="1790"/>
    <lineage>
        <taxon>Bacteria</taxon>
        <taxon>Bacillati</taxon>
        <taxon>Actinomycetota</taxon>
        <taxon>Actinomycetes</taxon>
        <taxon>Mycobacteriales</taxon>
        <taxon>Mycobacteriaceae</taxon>
        <taxon>Mycobacterium</taxon>
    </lineage>
</organism>
<proteinExistence type="inferred from homology"/>
<feature type="domain" description="PPE" evidence="2">
    <location>
        <begin position="3"/>
        <end position="166"/>
    </location>
</feature>
<dbReference type="Gene3D" id="1.20.1260.20">
    <property type="entry name" value="PPE superfamily"/>
    <property type="match status" value="1"/>
</dbReference>
<evidence type="ECO:0000313" key="3">
    <source>
        <dbReference type="EMBL" id="OBJ86289.1"/>
    </source>
</evidence>
<comment type="similarity">
    <text evidence="1">Belongs to the mycobacterial PPE family.</text>
</comment>
<protein>
    <recommendedName>
        <fullName evidence="2">PPE domain-containing protein</fullName>
    </recommendedName>
</protein>
<feature type="non-terminal residue" evidence="3">
    <location>
        <position position="662"/>
    </location>
</feature>
<dbReference type="GO" id="GO:0052572">
    <property type="term" value="P:response to host immune response"/>
    <property type="evidence" value="ECO:0007669"/>
    <property type="project" value="TreeGrafter"/>
</dbReference>
<evidence type="ECO:0000313" key="4">
    <source>
        <dbReference type="Proteomes" id="UP000093925"/>
    </source>
</evidence>
<dbReference type="FunFam" id="1.20.1260.20:FF:000001">
    <property type="entry name" value="PPE family protein PPE41"/>
    <property type="match status" value="1"/>
</dbReference>
<dbReference type="EMBL" id="LZLM01000060">
    <property type="protein sequence ID" value="OBJ86289.1"/>
    <property type="molecule type" value="Genomic_DNA"/>
</dbReference>
<dbReference type="Pfam" id="PF00823">
    <property type="entry name" value="PPE"/>
    <property type="match status" value="1"/>
</dbReference>
<dbReference type="PANTHER" id="PTHR46766">
    <property type="entry name" value="GLUTAMINE-RICH PROTEIN 2"/>
    <property type="match status" value="1"/>
</dbReference>
<dbReference type="Proteomes" id="UP000093925">
    <property type="component" value="Unassembled WGS sequence"/>
</dbReference>
<dbReference type="Pfam" id="PF01469">
    <property type="entry name" value="Pentapeptide_2"/>
    <property type="match status" value="2"/>
</dbReference>